<keyword evidence="10" id="KW-1185">Reference proteome</keyword>
<dbReference type="AlphaFoldDB" id="A0A3Q3EY57"/>
<dbReference type="SMART" id="SM00032">
    <property type="entry name" value="CCP"/>
    <property type="match status" value="4"/>
</dbReference>
<keyword evidence="3" id="KW-0732">Signal</keyword>
<dbReference type="Gene3D" id="2.10.70.10">
    <property type="entry name" value="Complement Module, domain 1"/>
    <property type="match status" value="4"/>
</dbReference>
<dbReference type="STRING" id="56723.ENSLBEP00000012308"/>
<dbReference type="Pfam" id="PF00084">
    <property type="entry name" value="Sushi"/>
    <property type="match status" value="3"/>
</dbReference>
<dbReference type="CDD" id="cd00033">
    <property type="entry name" value="CCP"/>
    <property type="match status" value="4"/>
</dbReference>
<dbReference type="InParanoid" id="A0A3Q3EY57"/>
<organism evidence="9 10">
    <name type="scientific">Labrus bergylta</name>
    <name type="common">ballan wrasse</name>
    <dbReference type="NCBI Taxonomy" id="56723"/>
    <lineage>
        <taxon>Eukaryota</taxon>
        <taxon>Metazoa</taxon>
        <taxon>Chordata</taxon>
        <taxon>Craniata</taxon>
        <taxon>Vertebrata</taxon>
        <taxon>Euteleostomi</taxon>
        <taxon>Actinopterygii</taxon>
        <taxon>Neopterygii</taxon>
        <taxon>Teleostei</taxon>
        <taxon>Neoteleostei</taxon>
        <taxon>Acanthomorphata</taxon>
        <taxon>Eupercaria</taxon>
        <taxon>Labriformes</taxon>
        <taxon>Labridae</taxon>
        <taxon>Labrus</taxon>
    </lineage>
</organism>
<evidence type="ECO:0000313" key="10">
    <source>
        <dbReference type="Proteomes" id="UP000261660"/>
    </source>
</evidence>
<dbReference type="SUPFAM" id="SSF57535">
    <property type="entry name" value="Complement control module/SCR domain"/>
    <property type="match status" value="4"/>
</dbReference>
<feature type="disulfide bond" evidence="5">
    <location>
        <begin position="127"/>
        <end position="170"/>
    </location>
</feature>
<comment type="subcellular location">
    <subcellularLocation>
        <location evidence="1">Virion</location>
    </subcellularLocation>
</comment>
<accession>A0A3Q3EY57</accession>
<keyword evidence="4 5" id="KW-1015">Disulfide bond</keyword>
<feature type="domain" description="Sushi" evidence="8">
    <location>
        <begin position="125"/>
        <end position="183"/>
    </location>
</feature>
<sequence>MWVRYLGFVILFGLPGALHGKNIRLNIRPNIYIVFFVLFFMIVLCSYFYSSFLFFFFKLKVQLSLVTLQALMVGVFFPKQETYSHEIEITYACDSGRKPAVKGWWATSTCQNGVWSPEPQCIEINACIPITVPNAKYTENSDGWYEEGDKIRVTCDEGYEVKKRDATAVCLNGTWTSVPVCEKSILACGEPPQIPHAVIVGQRYQEVFAADSNVTYECEDGYSVEGAESKKTIFCISGNWTEGPTCIRGTRPGSGGGEGQTTSSDRTQPTVGVRNCGTFPTVANGEVVESNESFLKYSCKVFYKLVGPETVLCYGNGTWSNIPICRDAYCAVNTDEHPLLVSVGKVFIKEGEEKEFDCVHQDEWWFNNYSVGKCTTEGLRLQKCCARTQITLNTCSGVLA</sequence>
<protein>
    <recommendedName>
        <fullName evidence="8">Sushi domain-containing protein</fullName>
    </recommendedName>
</protein>
<dbReference type="PANTHER" id="PTHR45785">
    <property type="entry name" value="COMPLEMENT FACTOR H-RELATED"/>
    <property type="match status" value="1"/>
</dbReference>
<keyword evidence="7" id="KW-1133">Transmembrane helix</keyword>
<keyword evidence="7" id="KW-0812">Transmembrane</keyword>
<name>A0A3Q3EY57_9LABR</name>
<keyword evidence="7" id="KW-0472">Membrane</keyword>
<dbReference type="PANTHER" id="PTHR45785:SF2">
    <property type="entry name" value="COMPLEMENT FACTOR H-RELATED"/>
    <property type="match status" value="1"/>
</dbReference>
<feature type="region of interest" description="Disordered" evidence="6">
    <location>
        <begin position="248"/>
        <end position="268"/>
    </location>
</feature>
<evidence type="ECO:0000256" key="2">
    <source>
        <dbReference type="ARBA" id="ARBA00022659"/>
    </source>
</evidence>
<dbReference type="PROSITE" id="PS50923">
    <property type="entry name" value="SUSHI"/>
    <property type="match status" value="3"/>
</dbReference>
<dbReference type="InterPro" id="IPR000436">
    <property type="entry name" value="Sushi_SCR_CCP_dom"/>
</dbReference>
<dbReference type="InterPro" id="IPR051503">
    <property type="entry name" value="ComplSys_Reg/VirEntry_Med"/>
</dbReference>
<reference evidence="9" key="1">
    <citation type="submission" date="2025-08" db="UniProtKB">
        <authorList>
            <consortium name="Ensembl"/>
        </authorList>
    </citation>
    <scope>IDENTIFICATION</scope>
</reference>
<keyword evidence="2 5" id="KW-0768">Sushi</keyword>
<evidence type="ECO:0000256" key="1">
    <source>
        <dbReference type="ARBA" id="ARBA00004328"/>
    </source>
</evidence>
<evidence type="ECO:0000256" key="7">
    <source>
        <dbReference type="SAM" id="Phobius"/>
    </source>
</evidence>
<evidence type="ECO:0000256" key="6">
    <source>
        <dbReference type="SAM" id="MobiDB-lite"/>
    </source>
</evidence>
<feature type="domain" description="Sushi" evidence="8">
    <location>
        <begin position="274"/>
        <end position="327"/>
    </location>
</feature>
<dbReference type="InterPro" id="IPR035976">
    <property type="entry name" value="Sushi/SCR/CCP_sf"/>
</dbReference>
<evidence type="ECO:0000256" key="5">
    <source>
        <dbReference type="PROSITE-ProRule" id="PRU00302"/>
    </source>
</evidence>
<evidence type="ECO:0000259" key="8">
    <source>
        <dbReference type="PROSITE" id="PS50923"/>
    </source>
</evidence>
<dbReference type="GeneTree" id="ENSGT00940000154967"/>
<feature type="domain" description="Sushi" evidence="8">
    <location>
        <begin position="186"/>
        <end position="248"/>
    </location>
</feature>
<evidence type="ECO:0000256" key="4">
    <source>
        <dbReference type="ARBA" id="ARBA00023157"/>
    </source>
</evidence>
<comment type="caution">
    <text evidence="5">Lacks conserved residue(s) required for the propagation of feature annotation.</text>
</comment>
<dbReference type="Proteomes" id="UP000261660">
    <property type="component" value="Unplaced"/>
</dbReference>
<dbReference type="Ensembl" id="ENSLBET00000012944.1">
    <property type="protein sequence ID" value="ENSLBEP00000012308.1"/>
    <property type="gene ID" value="ENSLBEG00000009465.1"/>
</dbReference>
<feature type="transmembrane region" description="Helical" evidence="7">
    <location>
        <begin position="30"/>
        <end position="49"/>
    </location>
</feature>
<reference evidence="9" key="2">
    <citation type="submission" date="2025-09" db="UniProtKB">
        <authorList>
            <consortium name="Ensembl"/>
        </authorList>
    </citation>
    <scope>IDENTIFICATION</scope>
</reference>
<evidence type="ECO:0000256" key="3">
    <source>
        <dbReference type="ARBA" id="ARBA00022729"/>
    </source>
</evidence>
<evidence type="ECO:0000313" key="9">
    <source>
        <dbReference type="Ensembl" id="ENSLBEP00000012308.1"/>
    </source>
</evidence>
<proteinExistence type="predicted"/>